<evidence type="ECO:0000256" key="5">
    <source>
        <dbReference type="SAM" id="MobiDB-lite"/>
    </source>
</evidence>
<keyword evidence="4 6" id="KW-0472">Membrane</keyword>
<evidence type="ECO:0000256" key="3">
    <source>
        <dbReference type="ARBA" id="ARBA00022989"/>
    </source>
</evidence>
<comment type="caution">
    <text evidence="7">The sequence shown here is derived from an EMBL/GenBank/DDBJ whole genome shotgun (WGS) entry which is preliminary data.</text>
</comment>
<comment type="subcellular location">
    <subcellularLocation>
        <location evidence="1">Membrane</location>
        <topology evidence="1">Multi-pass membrane protein</topology>
    </subcellularLocation>
</comment>
<feature type="transmembrane region" description="Helical" evidence="6">
    <location>
        <begin position="439"/>
        <end position="461"/>
    </location>
</feature>
<protein>
    <recommendedName>
        <fullName evidence="9">Amino acid transporter</fullName>
    </recommendedName>
</protein>
<accession>A0A8H7UBM0</accession>
<feature type="region of interest" description="Disordered" evidence="5">
    <location>
        <begin position="513"/>
        <end position="553"/>
    </location>
</feature>
<feature type="transmembrane region" description="Helical" evidence="6">
    <location>
        <begin position="322"/>
        <end position="345"/>
    </location>
</feature>
<dbReference type="Pfam" id="PF13520">
    <property type="entry name" value="AA_permease_2"/>
    <property type="match status" value="1"/>
</dbReference>
<dbReference type="GO" id="GO:0016020">
    <property type="term" value="C:membrane"/>
    <property type="evidence" value="ECO:0007669"/>
    <property type="project" value="UniProtKB-SubCell"/>
</dbReference>
<evidence type="ECO:0000256" key="1">
    <source>
        <dbReference type="ARBA" id="ARBA00004141"/>
    </source>
</evidence>
<dbReference type="OrthoDB" id="10062876at2759"/>
<sequence>MSRRESSVQVAPAAFDYSDRESLSSTATVSVHEVHGKGTTNGPAREPHMGLLTSCNMIVGLIIGSGIFASPGPVLLKVVSVGAALCIWALGGVLSMMGALCYAELGCMIVRSGGEYQYLKASFGRCVALSFTWSNLVLSNAIGTASVAIVFAGYICNMAYFNAADPSAAAKNVPAYETKLVAIGCIWAVVIFNCLAQRAGSYVSNIFTGAKVLALIMIIIIGFVWLGKGHVSSFENSFEGSSTNVLHYGSAMYLALFSYNGWNNLNYGISEVKNPEKNLPLAIIISCVSITVAYILANIAYLAVLPVNTVATSTTVAMQLGIAVWGTPGAYIFALMVVLSTFGAVNASIWAASRVLVAAAEDGIIFPRYFNHYHQKTQAPVRALILTGIIGSLWCLPGDYTYLANIYSFIGWLWYGITIAGLVYMRFKPDMKHVHRPFKVWLPVAIVFLLVDVYLVIAPLVEAGSAGITQYAICIVIALFSVPVWFIRVHKPAIGRKLLGWIPGYEDVELDDDQDYSKGAGADQDTRYDGSEKASAGEHNEHKNHASHSLQHL</sequence>
<feature type="transmembrane region" description="Helical" evidence="6">
    <location>
        <begin position="49"/>
        <end position="69"/>
    </location>
</feature>
<evidence type="ECO:0000256" key="2">
    <source>
        <dbReference type="ARBA" id="ARBA00022692"/>
    </source>
</evidence>
<proteinExistence type="predicted"/>
<feature type="transmembrane region" description="Helical" evidence="6">
    <location>
        <begin position="409"/>
        <end position="427"/>
    </location>
</feature>
<dbReference type="AlphaFoldDB" id="A0A8H7UBM0"/>
<feature type="transmembrane region" description="Helical" evidence="6">
    <location>
        <begin position="383"/>
        <end position="403"/>
    </location>
</feature>
<evidence type="ECO:0000256" key="4">
    <source>
        <dbReference type="ARBA" id="ARBA00023136"/>
    </source>
</evidence>
<dbReference type="InterPro" id="IPR050598">
    <property type="entry name" value="AminoAcid_Transporter"/>
</dbReference>
<evidence type="ECO:0008006" key="9">
    <source>
        <dbReference type="Google" id="ProtNLM"/>
    </source>
</evidence>
<evidence type="ECO:0000256" key="6">
    <source>
        <dbReference type="SAM" id="Phobius"/>
    </source>
</evidence>
<reference evidence="7" key="1">
    <citation type="submission" date="2020-12" db="EMBL/GenBank/DDBJ databases">
        <title>Metabolic potential, ecology and presence of endohyphal bacteria is reflected in genomic diversity of Mucoromycotina.</title>
        <authorList>
            <person name="Muszewska A."/>
            <person name="Okrasinska A."/>
            <person name="Steczkiewicz K."/>
            <person name="Drgas O."/>
            <person name="Orlowska M."/>
            <person name="Perlinska-Lenart U."/>
            <person name="Aleksandrzak-Piekarczyk T."/>
            <person name="Szatraj K."/>
            <person name="Zielenkiewicz U."/>
            <person name="Pilsyk S."/>
            <person name="Malc E."/>
            <person name="Mieczkowski P."/>
            <person name="Kruszewska J.S."/>
            <person name="Biernat P."/>
            <person name="Pawlowska J."/>
        </authorList>
    </citation>
    <scope>NUCLEOTIDE SEQUENCE</scope>
    <source>
        <strain evidence="7">WA0000067209</strain>
    </source>
</reference>
<feature type="compositionally biased region" description="Basic and acidic residues" evidence="5">
    <location>
        <begin position="524"/>
        <end position="544"/>
    </location>
</feature>
<name>A0A8H7UBM0_MORIS</name>
<feature type="transmembrane region" description="Helical" evidence="6">
    <location>
        <begin position="126"/>
        <end position="155"/>
    </location>
</feature>
<dbReference type="PANTHER" id="PTHR11785:SF512">
    <property type="entry name" value="SOBREMESA, ISOFORM B"/>
    <property type="match status" value="1"/>
</dbReference>
<dbReference type="EMBL" id="JAEPQZ010000014">
    <property type="protein sequence ID" value="KAG2173634.1"/>
    <property type="molecule type" value="Genomic_DNA"/>
</dbReference>
<evidence type="ECO:0000313" key="8">
    <source>
        <dbReference type="Proteomes" id="UP000654370"/>
    </source>
</evidence>
<feature type="transmembrane region" description="Helical" evidence="6">
    <location>
        <begin position="282"/>
        <end position="302"/>
    </location>
</feature>
<dbReference type="GO" id="GO:0015179">
    <property type="term" value="F:L-amino acid transmembrane transporter activity"/>
    <property type="evidence" value="ECO:0007669"/>
    <property type="project" value="TreeGrafter"/>
</dbReference>
<keyword evidence="2 6" id="KW-0812">Transmembrane</keyword>
<feature type="transmembrane region" description="Helical" evidence="6">
    <location>
        <begin position="467"/>
        <end position="487"/>
    </location>
</feature>
<dbReference type="Gene3D" id="1.20.1740.10">
    <property type="entry name" value="Amino acid/polyamine transporter I"/>
    <property type="match status" value="1"/>
</dbReference>
<gene>
    <name evidence="7" type="ORF">INT43_005052</name>
</gene>
<feature type="transmembrane region" description="Helical" evidence="6">
    <location>
        <begin position="175"/>
        <end position="195"/>
    </location>
</feature>
<dbReference type="Proteomes" id="UP000654370">
    <property type="component" value="Unassembled WGS sequence"/>
</dbReference>
<evidence type="ECO:0000313" key="7">
    <source>
        <dbReference type="EMBL" id="KAG2173634.1"/>
    </source>
</evidence>
<keyword evidence="8" id="KW-1185">Reference proteome</keyword>
<dbReference type="InterPro" id="IPR002293">
    <property type="entry name" value="AA/rel_permease1"/>
</dbReference>
<feature type="transmembrane region" description="Helical" evidence="6">
    <location>
        <begin position="245"/>
        <end position="262"/>
    </location>
</feature>
<feature type="transmembrane region" description="Helical" evidence="6">
    <location>
        <begin position="202"/>
        <end position="225"/>
    </location>
</feature>
<organism evidence="7 8">
    <name type="scientific">Mortierella isabellina</name>
    <name type="common">Filamentous fungus</name>
    <name type="synonym">Umbelopsis isabellina</name>
    <dbReference type="NCBI Taxonomy" id="91625"/>
    <lineage>
        <taxon>Eukaryota</taxon>
        <taxon>Fungi</taxon>
        <taxon>Fungi incertae sedis</taxon>
        <taxon>Mucoromycota</taxon>
        <taxon>Mucoromycotina</taxon>
        <taxon>Umbelopsidomycetes</taxon>
        <taxon>Umbelopsidales</taxon>
        <taxon>Umbelopsidaceae</taxon>
        <taxon>Umbelopsis</taxon>
    </lineage>
</organism>
<feature type="transmembrane region" description="Helical" evidence="6">
    <location>
        <begin position="81"/>
        <end position="105"/>
    </location>
</feature>
<keyword evidence="3 6" id="KW-1133">Transmembrane helix</keyword>
<dbReference type="PANTHER" id="PTHR11785">
    <property type="entry name" value="AMINO ACID TRANSPORTER"/>
    <property type="match status" value="1"/>
</dbReference>